<sequence>MSNLFLIKKRFVKKRKREKRKKEDKELIKSFIAFSELKDNYEVWAPCKCRGMIVFIDLVVENGSRISLFEFSDRVKNIERSAKLIKLKTEIFSQEKSPESRSIRPYLVLKEGKKNRKTVLQQESLLEGQPFEVLFLGDGKVESFFREKERISGLFRAKNAKLREEALHELMVRPNHAQIEDAILNLDNLPDRVGSRFIEQIDKYIKRNGAPPRTVSSLIEDRLQTPPDEVKHTT</sequence>
<keyword evidence="2" id="KW-1185">Reference proteome</keyword>
<proteinExistence type="predicted"/>
<evidence type="ECO:0000313" key="2">
    <source>
        <dbReference type="Proteomes" id="UP000070184"/>
    </source>
</evidence>
<dbReference type="Proteomes" id="UP000070184">
    <property type="component" value="Unassembled WGS sequence"/>
</dbReference>
<evidence type="ECO:0000313" key="1">
    <source>
        <dbReference type="EMBL" id="KXA89795.1"/>
    </source>
</evidence>
<protein>
    <submittedName>
        <fullName evidence="1">Uncharacterized protein</fullName>
    </submittedName>
</protein>
<comment type="caution">
    <text evidence="1">The sequence shown here is derived from an EMBL/GenBank/DDBJ whole genome shotgun (WGS) entry which is preliminary data.</text>
</comment>
<dbReference type="EMBL" id="LHXK01000022">
    <property type="protein sequence ID" value="KXA89795.1"/>
    <property type="molecule type" value="Genomic_DNA"/>
</dbReference>
<accession>A0A133U6I8</accession>
<organism evidence="1 2">
    <name type="scientific">candidate division MSBL1 archaeon SCGC-AAA259B11</name>
    <dbReference type="NCBI Taxonomy" id="1698260"/>
    <lineage>
        <taxon>Archaea</taxon>
        <taxon>Methanobacteriati</taxon>
        <taxon>Methanobacteriota</taxon>
        <taxon>candidate division MSBL1</taxon>
    </lineage>
</organism>
<name>A0A133U6I8_9EURY</name>
<reference evidence="1 2" key="1">
    <citation type="journal article" date="2016" name="Sci. Rep.">
        <title>Metabolic traits of an uncultured archaeal lineage -MSBL1- from brine pools of the Red Sea.</title>
        <authorList>
            <person name="Mwirichia R."/>
            <person name="Alam I."/>
            <person name="Rashid M."/>
            <person name="Vinu M."/>
            <person name="Ba-Alawi W."/>
            <person name="Anthony Kamau A."/>
            <person name="Kamanda Ngugi D."/>
            <person name="Goker M."/>
            <person name="Klenk H.P."/>
            <person name="Bajic V."/>
            <person name="Stingl U."/>
        </authorList>
    </citation>
    <scope>NUCLEOTIDE SEQUENCE [LARGE SCALE GENOMIC DNA]</scope>
    <source>
        <strain evidence="1">SCGC-AAA259B11</strain>
    </source>
</reference>
<dbReference type="AlphaFoldDB" id="A0A133U6I8"/>
<gene>
    <name evidence="1" type="ORF">AKJ61_02110</name>
</gene>